<reference evidence="10 11" key="1">
    <citation type="journal article" date="2011" name="Genome Biol. Evol.">
        <title>Integration of the genetic map and genome assembly of fugu facilitates insights into distinct features of genome evolution in teleosts and mammals.</title>
        <authorList>
            <person name="Kai W."/>
            <person name="Kikuchi K."/>
            <person name="Tohari S."/>
            <person name="Chew A.K."/>
            <person name="Tay A."/>
            <person name="Fujiwara A."/>
            <person name="Hosoya S."/>
            <person name="Suetake H."/>
            <person name="Naruse K."/>
            <person name="Brenner S."/>
            <person name="Suzuki Y."/>
            <person name="Venkatesh B."/>
        </authorList>
    </citation>
    <scope>NUCLEOTIDE SEQUENCE [LARGE SCALE GENOMIC DNA]</scope>
</reference>
<evidence type="ECO:0000256" key="4">
    <source>
        <dbReference type="ARBA" id="ARBA00018477"/>
    </source>
</evidence>
<evidence type="ECO:0000256" key="3">
    <source>
        <dbReference type="ARBA" id="ARBA00008843"/>
    </source>
</evidence>
<evidence type="ECO:0000256" key="5">
    <source>
        <dbReference type="ARBA" id="ARBA00022723"/>
    </source>
</evidence>
<keyword evidence="5" id="KW-0479">Metal-binding</keyword>
<dbReference type="CDD" id="cd10806">
    <property type="entry name" value="YdjC_like_2"/>
    <property type="match status" value="1"/>
</dbReference>
<dbReference type="Pfam" id="PF04794">
    <property type="entry name" value="YdjC"/>
    <property type="match status" value="1"/>
</dbReference>
<evidence type="ECO:0000256" key="9">
    <source>
        <dbReference type="SAM" id="MobiDB-lite"/>
    </source>
</evidence>
<keyword evidence="7" id="KW-0460">Magnesium</keyword>
<dbReference type="eggNOG" id="ENOG502RYFJ">
    <property type="taxonomic scope" value="Eukaryota"/>
</dbReference>
<reference evidence="10" key="3">
    <citation type="submission" date="2025-09" db="UniProtKB">
        <authorList>
            <consortium name="Ensembl"/>
        </authorList>
    </citation>
    <scope>IDENTIFICATION</scope>
</reference>
<dbReference type="InterPro" id="IPR011330">
    <property type="entry name" value="Glyco_hydro/deAcase_b/a-brl"/>
</dbReference>
<sequence>MCPLQKQQIMPQPRMMLVITGDDFGYCPQRNQGIVECFQARGITTVSLLVNASATKEAADLAKRHNIPIGLHANLSEGIPVCPSHQQSSTLTNQCGFFHGKMGFRQALERGQLSMNQVEVELRAQIKLFQDLTGHLPHHMDGHQHVHVLPEVREVFAKVLSDFKIPYTRVPVEASLQSCSWLMPHLRNFYTQVEKDALDSIPVFTRYGIRWPDVYLGLTTMGQNMSPTNLQRALNHAVAAWLPGSNSSAPDHDEALITAELMVHPGYPSHPQEGGCGEGPDEFSQSDDRQHELNVLTHPSVMALYRHQKVQVCSFKDLQILESEYGK</sequence>
<dbReference type="PANTHER" id="PTHR31609:SF1">
    <property type="entry name" value="CARBOHYDRATE DEACETYLASE"/>
    <property type="match status" value="1"/>
</dbReference>
<keyword evidence="8" id="KW-0119">Carbohydrate metabolism</keyword>
<evidence type="ECO:0000256" key="6">
    <source>
        <dbReference type="ARBA" id="ARBA00022801"/>
    </source>
</evidence>
<dbReference type="GO" id="GO:0046872">
    <property type="term" value="F:metal ion binding"/>
    <property type="evidence" value="ECO:0007669"/>
    <property type="project" value="UniProtKB-KW"/>
</dbReference>
<dbReference type="PANTHER" id="PTHR31609">
    <property type="entry name" value="YDJC DEACETYLASE FAMILY MEMBER"/>
    <property type="match status" value="1"/>
</dbReference>
<evidence type="ECO:0000313" key="10">
    <source>
        <dbReference type="Ensembl" id="ENSTRUP00000008701.3"/>
    </source>
</evidence>
<feature type="region of interest" description="Disordered" evidence="9">
    <location>
        <begin position="269"/>
        <end position="288"/>
    </location>
</feature>
<evidence type="ECO:0000256" key="8">
    <source>
        <dbReference type="ARBA" id="ARBA00023277"/>
    </source>
</evidence>
<keyword evidence="11" id="KW-1185">Reference proteome</keyword>
<dbReference type="Ensembl" id="ENSTRUT00000008752.3">
    <property type="protein sequence ID" value="ENSTRUP00000008701.3"/>
    <property type="gene ID" value="ENSTRUG00000003710.3"/>
</dbReference>
<evidence type="ECO:0000313" key="11">
    <source>
        <dbReference type="Proteomes" id="UP000005226"/>
    </source>
</evidence>
<evidence type="ECO:0000256" key="2">
    <source>
        <dbReference type="ARBA" id="ARBA00003451"/>
    </source>
</evidence>
<reference evidence="10" key="2">
    <citation type="submission" date="2025-08" db="UniProtKB">
        <authorList>
            <consortium name="Ensembl"/>
        </authorList>
    </citation>
    <scope>IDENTIFICATION</scope>
</reference>
<dbReference type="Proteomes" id="UP000005226">
    <property type="component" value="Chromosome 21"/>
</dbReference>
<accession>H2S8H6</accession>
<dbReference type="FunFam" id="3.20.20.370:FF:000006">
    <property type="entry name" value="YdjC chitooligosaccharide deacetylase homolog"/>
    <property type="match status" value="1"/>
</dbReference>
<dbReference type="STRING" id="31033.ENSTRUP00000008701"/>
<evidence type="ECO:0000256" key="1">
    <source>
        <dbReference type="ARBA" id="ARBA00001946"/>
    </source>
</evidence>
<protein>
    <recommendedName>
        <fullName evidence="4">Carbohydrate deacetylase</fullName>
    </recommendedName>
</protein>
<proteinExistence type="inferred from homology"/>
<comment type="cofactor">
    <cofactor evidence="1">
        <name>Mg(2+)</name>
        <dbReference type="ChEBI" id="CHEBI:18420"/>
    </cofactor>
</comment>
<dbReference type="OMA" id="GLHNCDW"/>
<dbReference type="Gene3D" id="3.20.20.370">
    <property type="entry name" value="Glycoside hydrolase/deacetylase"/>
    <property type="match status" value="1"/>
</dbReference>
<keyword evidence="6" id="KW-0378">Hydrolase</keyword>
<dbReference type="HOGENOM" id="CLU_064244_1_0_1"/>
<dbReference type="InterPro" id="IPR006879">
    <property type="entry name" value="YdjC-like"/>
</dbReference>
<dbReference type="GO" id="GO:0016787">
    <property type="term" value="F:hydrolase activity"/>
    <property type="evidence" value="ECO:0007669"/>
    <property type="project" value="UniProtKB-KW"/>
</dbReference>
<dbReference type="GO" id="GO:0005975">
    <property type="term" value="P:carbohydrate metabolic process"/>
    <property type="evidence" value="ECO:0007669"/>
    <property type="project" value="InterPro"/>
</dbReference>
<dbReference type="GO" id="GO:0019213">
    <property type="term" value="F:deacetylase activity"/>
    <property type="evidence" value="ECO:0007669"/>
    <property type="project" value="TreeGrafter"/>
</dbReference>
<dbReference type="GeneTree" id="ENSGT00390000002575"/>
<dbReference type="SUPFAM" id="SSF88713">
    <property type="entry name" value="Glycoside hydrolase/deacetylase"/>
    <property type="match status" value="1"/>
</dbReference>
<name>H2S8H6_TAKRU</name>
<comment type="function">
    <text evidence="2">Probably catalyzes the deacetylation of acetylated carbohydrates an important step in the degradation of oligosaccharides.</text>
</comment>
<evidence type="ECO:0000256" key="7">
    <source>
        <dbReference type="ARBA" id="ARBA00022842"/>
    </source>
</evidence>
<dbReference type="FunCoup" id="H2S8H6">
    <property type="interactions" value="154"/>
</dbReference>
<dbReference type="AlphaFoldDB" id="H2S8H6"/>
<gene>
    <name evidence="10" type="primary">ydjc</name>
</gene>
<organism evidence="10 11">
    <name type="scientific">Takifugu rubripes</name>
    <name type="common">Japanese pufferfish</name>
    <name type="synonym">Fugu rubripes</name>
    <dbReference type="NCBI Taxonomy" id="31033"/>
    <lineage>
        <taxon>Eukaryota</taxon>
        <taxon>Metazoa</taxon>
        <taxon>Chordata</taxon>
        <taxon>Craniata</taxon>
        <taxon>Vertebrata</taxon>
        <taxon>Euteleostomi</taxon>
        <taxon>Actinopterygii</taxon>
        <taxon>Neopterygii</taxon>
        <taxon>Teleostei</taxon>
        <taxon>Neoteleostei</taxon>
        <taxon>Acanthomorphata</taxon>
        <taxon>Eupercaria</taxon>
        <taxon>Tetraodontiformes</taxon>
        <taxon>Tetradontoidea</taxon>
        <taxon>Tetraodontidae</taxon>
        <taxon>Takifugu</taxon>
    </lineage>
</organism>
<comment type="similarity">
    <text evidence="3">Belongs to the YdjC deacetylase family.</text>
</comment>
<dbReference type="InParanoid" id="H2S8H6"/>